<dbReference type="InterPro" id="IPR012910">
    <property type="entry name" value="Plug_dom"/>
</dbReference>
<reference evidence="3 4" key="1">
    <citation type="submission" date="2017-04" db="EMBL/GenBank/DDBJ databases">
        <authorList>
            <person name="Afonso C.L."/>
            <person name="Miller P.J."/>
            <person name="Scott M.A."/>
            <person name="Spackman E."/>
            <person name="Goraichik I."/>
            <person name="Dimitrov K.M."/>
            <person name="Suarez D.L."/>
            <person name="Swayne D.E."/>
        </authorList>
    </citation>
    <scope>NUCLEOTIDE SEQUENCE [LARGE SCALE GENOMIC DNA]</scope>
    <source>
        <strain evidence="3 4">DSM 21164</strain>
    </source>
</reference>
<keyword evidence="4" id="KW-1185">Reference proteome</keyword>
<dbReference type="STRING" id="504486.SAMN05660703_1602"/>
<dbReference type="InterPro" id="IPR037066">
    <property type="entry name" value="Plug_dom_sf"/>
</dbReference>
<keyword evidence="3" id="KW-0675">Receptor</keyword>
<organism evidence="3 4">
    <name type="scientific">Cellulophaga tyrosinoxydans</name>
    <dbReference type="NCBI Taxonomy" id="504486"/>
    <lineage>
        <taxon>Bacteria</taxon>
        <taxon>Pseudomonadati</taxon>
        <taxon>Bacteroidota</taxon>
        <taxon>Flavobacteriia</taxon>
        <taxon>Flavobacteriales</taxon>
        <taxon>Flavobacteriaceae</taxon>
        <taxon>Cellulophaga</taxon>
    </lineage>
</organism>
<dbReference type="AlphaFoldDB" id="A0A1W1ZWW4"/>
<dbReference type="OrthoDB" id="1448080at2"/>
<name>A0A1W1ZWW4_9FLAO</name>
<dbReference type="Gene3D" id="2.170.130.10">
    <property type="entry name" value="TonB-dependent receptor, plug domain"/>
    <property type="match status" value="1"/>
</dbReference>
<evidence type="ECO:0000313" key="3">
    <source>
        <dbReference type="EMBL" id="SMC52846.1"/>
    </source>
</evidence>
<gene>
    <name evidence="3" type="ORF">SAMN05660703_1602</name>
</gene>
<evidence type="ECO:0000256" key="1">
    <source>
        <dbReference type="SAM" id="SignalP"/>
    </source>
</evidence>
<dbReference type="RefSeq" id="WP_084060961.1">
    <property type="nucleotide sequence ID" value="NZ_FWXO01000002.1"/>
</dbReference>
<dbReference type="EMBL" id="FWXO01000002">
    <property type="protein sequence ID" value="SMC52846.1"/>
    <property type="molecule type" value="Genomic_DNA"/>
</dbReference>
<dbReference type="SUPFAM" id="SSF56935">
    <property type="entry name" value="Porins"/>
    <property type="match status" value="1"/>
</dbReference>
<protein>
    <submittedName>
        <fullName evidence="3">TonB-dependent Receptor Plug Domain</fullName>
    </submittedName>
</protein>
<feature type="domain" description="TonB-dependent receptor plug" evidence="2">
    <location>
        <begin position="68"/>
        <end position="153"/>
    </location>
</feature>
<dbReference type="Proteomes" id="UP000192360">
    <property type="component" value="Unassembled WGS sequence"/>
</dbReference>
<keyword evidence="1" id="KW-0732">Signal</keyword>
<accession>A0A1W1ZWW4</accession>
<evidence type="ECO:0000259" key="2">
    <source>
        <dbReference type="Pfam" id="PF07715"/>
    </source>
</evidence>
<feature type="chain" id="PRO_5012822785" evidence="1">
    <location>
        <begin position="19"/>
        <end position="159"/>
    </location>
</feature>
<dbReference type="Pfam" id="PF07715">
    <property type="entry name" value="Plug"/>
    <property type="match status" value="1"/>
</dbReference>
<sequence length="159" mass="17461">MKNILFAILIGTTLTVNAQITEEAKISTLPSLAQSNPSIEKNNLEAPIYTTVCTMQTKVLSQTKEVYPFKIYQIDGASINTQQDMYNAIRSAVPSVSITNTNLNQTPIIAMRGDSNTIIIVDGVRYDASILNLLNPSDIENIKVVNDVAGSNYFLNGRY</sequence>
<proteinExistence type="predicted"/>
<evidence type="ECO:0000313" key="4">
    <source>
        <dbReference type="Proteomes" id="UP000192360"/>
    </source>
</evidence>
<feature type="signal peptide" evidence="1">
    <location>
        <begin position="1"/>
        <end position="18"/>
    </location>
</feature>